<feature type="signal peptide" evidence="1">
    <location>
        <begin position="1"/>
        <end position="20"/>
    </location>
</feature>
<sequence>MSKIILFTILLSAIAFETNCYKHSRVVDNIFANILLKSSNLIQDSPQRSLECFAIYIPKINELTAKYELEYETCLKSSADARSVIDKEVEGDRKDLESSATDICGALEKCAQQNSSYEFFECQYGVAGESLNSTRYIQNVSKDKMEYIKFKFETIEYDQNRCTDECSRVYVEETTKTYSDLDKCLAGTAVDSKPQEKPQPVETTTVVIETTTEQEDY</sequence>
<gene>
    <name evidence="3" type="ORF">FF38_02378</name>
</gene>
<feature type="domain" description="Protein TsetseEP" evidence="2">
    <location>
        <begin position="49"/>
        <end position="166"/>
    </location>
</feature>
<dbReference type="Proteomes" id="UP000037069">
    <property type="component" value="Unassembled WGS sequence"/>
</dbReference>
<protein>
    <recommendedName>
        <fullName evidence="2">Protein TsetseEP domain-containing protein</fullName>
    </recommendedName>
</protein>
<dbReference type="Pfam" id="PF05267">
    <property type="entry name" value="DUF725"/>
    <property type="match status" value="1"/>
</dbReference>
<feature type="chain" id="PRO_5005535971" description="Protein TsetseEP domain-containing protein" evidence="1">
    <location>
        <begin position="21"/>
        <end position="217"/>
    </location>
</feature>
<keyword evidence="1" id="KW-0732">Signal</keyword>
<keyword evidence="4" id="KW-1185">Reference proteome</keyword>
<dbReference type="AlphaFoldDB" id="A0A0L0CAL0"/>
<dbReference type="InterPro" id="IPR007931">
    <property type="entry name" value="TsetseEP"/>
</dbReference>
<evidence type="ECO:0000256" key="1">
    <source>
        <dbReference type="SAM" id="SignalP"/>
    </source>
</evidence>
<dbReference type="EMBL" id="JRES01000678">
    <property type="protein sequence ID" value="KNC29291.1"/>
    <property type="molecule type" value="Genomic_DNA"/>
</dbReference>
<dbReference type="OMA" id="SLECFAI"/>
<comment type="caution">
    <text evidence="3">The sequence shown here is derived from an EMBL/GenBank/DDBJ whole genome shotgun (WGS) entry which is preliminary data.</text>
</comment>
<reference evidence="3 4" key="1">
    <citation type="journal article" date="2015" name="Nat. Commun.">
        <title>Lucilia cuprina genome unlocks parasitic fly biology to underpin future interventions.</title>
        <authorList>
            <person name="Anstead C.A."/>
            <person name="Korhonen P.K."/>
            <person name="Young N.D."/>
            <person name="Hall R.S."/>
            <person name="Jex A.R."/>
            <person name="Murali S.C."/>
            <person name="Hughes D.S."/>
            <person name="Lee S.F."/>
            <person name="Perry T."/>
            <person name="Stroehlein A.J."/>
            <person name="Ansell B.R."/>
            <person name="Breugelmans B."/>
            <person name="Hofmann A."/>
            <person name="Qu J."/>
            <person name="Dugan S."/>
            <person name="Lee S.L."/>
            <person name="Chao H."/>
            <person name="Dinh H."/>
            <person name="Han Y."/>
            <person name="Doddapaneni H.V."/>
            <person name="Worley K.C."/>
            <person name="Muzny D.M."/>
            <person name="Ioannidis P."/>
            <person name="Waterhouse R.M."/>
            <person name="Zdobnov E.M."/>
            <person name="James P.J."/>
            <person name="Bagnall N.H."/>
            <person name="Kotze A.C."/>
            <person name="Gibbs R.A."/>
            <person name="Richards S."/>
            <person name="Batterham P."/>
            <person name="Gasser R.B."/>
        </authorList>
    </citation>
    <scope>NUCLEOTIDE SEQUENCE [LARGE SCALE GENOMIC DNA]</scope>
    <source>
        <strain evidence="3 4">LS</strain>
        <tissue evidence="3">Full body</tissue>
    </source>
</reference>
<evidence type="ECO:0000313" key="3">
    <source>
        <dbReference type="EMBL" id="KNC29291.1"/>
    </source>
</evidence>
<evidence type="ECO:0000259" key="2">
    <source>
        <dbReference type="Pfam" id="PF05267"/>
    </source>
</evidence>
<accession>A0A0L0CAL0</accession>
<name>A0A0L0CAL0_LUCCU</name>
<evidence type="ECO:0000313" key="4">
    <source>
        <dbReference type="Proteomes" id="UP000037069"/>
    </source>
</evidence>
<organism evidence="3 4">
    <name type="scientific">Lucilia cuprina</name>
    <name type="common">Green bottle fly</name>
    <name type="synonym">Australian sheep blowfly</name>
    <dbReference type="NCBI Taxonomy" id="7375"/>
    <lineage>
        <taxon>Eukaryota</taxon>
        <taxon>Metazoa</taxon>
        <taxon>Ecdysozoa</taxon>
        <taxon>Arthropoda</taxon>
        <taxon>Hexapoda</taxon>
        <taxon>Insecta</taxon>
        <taxon>Pterygota</taxon>
        <taxon>Neoptera</taxon>
        <taxon>Endopterygota</taxon>
        <taxon>Diptera</taxon>
        <taxon>Brachycera</taxon>
        <taxon>Muscomorpha</taxon>
        <taxon>Oestroidea</taxon>
        <taxon>Calliphoridae</taxon>
        <taxon>Luciliinae</taxon>
        <taxon>Lucilia</taxon>
    </lineage>
</organism>
<dbReference type="OrthoDB" id="8054395at2759"/>
<proteinExistence type="predicted"/>